<feature type="domain" description="DUF8211" evidence="1">
    <location>
        <begin position="4"/>
        <end position="55"/>
    </location>
</feature>
<keyword evidence="3" id="KW-1185">Reference proteome</keyword>
<dbReference type="EMBL" id="LLXI01007238">
    <property type="protein sequence ID" value="PKY62496.1"/>
    <property type="molecule type" value="Genomic_DNA"/>
</dbReference>
<evidence type="ECO:0000313" key="2">
    <source>
        <dbReference type="EMBL" id="PKY62496.1"/>
    </source>
</evidence>
<accession>A0A2I1HUG5</accession>
<dbReference type="Pfam" id="PF26638">
    <property type="entry name" value="DUF8211"/>
    <property type="match status" value="1"/>
</dbReference>
<evidence type="ECO:0000259" key="1">
    <source>
        <dbReference type="Pfam" id="PF26638"/>
    </source>
</evidence>
<dbReference type="VEuPathDB" id="FungiDB:RhiirFUN_005858"/>
<evidence type="ECO:0000313" key="3">
    <source>
        <dbReference type="Proteomes" id="UP000234323"/>
    </source>
</evidence>
<reference evidence="2 3" key="1">
    <citation type="submission" date="2015-10" db="EMBL/GenBank/DDBJ databases">
        <title>Genome analyses suggest a sexual origin of heterokaryosis in a supposedly ancient asexual fungus.</title>
        <authorList>
            <person name="Ropars J."/>
            <person name="Sedzielewska K."/>
            <person name="Noel J."/>
            <person name="Charron P."/>
            <person name="Farinelli L."/>
            <person name="Marton T."/>
            <person name="Kruger M."/>
            <person name="Pelin A."/>
            <person name="Brachmann A."/>
            <person name="Corradi N."/>
        </authorList>
    </citation>
    <scope>NUCLEOTIDE SEQUENCE [LARGE SCALE GENOMIC DNA]</scope>
    <source>
        <strain evidence="2 3">A4</strain>
    </source>
</reference>
<name>A0A2I1HUG5_9GLOM</name>
<gene>
    <name evidence="2" type="ORF">RhiirA4_489049</name>
</gene>
<dbReference type="AlphaFoldDB" id="A0A2I1HUG5"/>
<organism evidence="2 3">
    <name type="scientific">Rhizophagus irregularis</name>
    <dbReference type="NCBI Taxonomy" id="588596"/>
    <lineage>
        <taxon>Eukaryota</taxon>
        <taxon>Fungi</taxon>
        <taxon>Fungi incertae sedis</taxon>
        <taxon>Mucoromycota</taxon>
        <taxon>Glomeromycotina</taxon>
        <taxon>Glomeromycetes</taxon>
        <taxon>Glomerales</taxon>
        <taxon>Glomeraceae</taxon>
        <taxon>Rhizophagus</taxon>
    </lineage>
</organism>
<comment type="caution">
    <text evidence="2">The sequence shown here is derived from an EMBL/GenBank/DDBJ whole genome shotgun (WGS) entry which is preliminary data.</text>
</comment>
<dbReference type="Proteomes" id="UP000234323">
    <property type="component" value="Unassembled WGS sequence"/>
</dbReference>
<dbReference type="InterPro" id="IPR058524">
    <property type="entry name" value="DUF8211"/>
</dbReference>
<sequence length="249" mass="29748">MPTHGGNLTLSDYLRIGRRHKFLFTEKRSLKLPIKHLLYKQARCTPYQQDYRFLIPYEGIMCTVDPYNPTPNMFIPVKYRNIIPPDPIYSPTGSFIIPGSREWFTYMYNLEKKERMRLETENFTRLKNQELFDSGTTERHYDLRKDMKRRLTDLTDYYHDGIRNYDDYTEFMRAYRVKIGNYHSVIDKVLRTKKGRLTADTIRAETRPNKRDCSFTYNIDQDLGSAIVKKSRYGDCPRDLLIKHNILNV</sequence>
<protein>
    <recommendedName>
        <fullName evidence="1">DUF8211 domain-containing protein</fullName>
    </recommendedName>
</protein>
<proteinExistence type="predicted"/>